<accession>A0A9D3XLP8</accession>
<dbReference type="SMART" id="SM00184">
    <property type="entry name" value="RING"/>
    <property type="match status" value="1"/>
</dbReference>
<dbReference type="SUPFAM" id="SSF57850">
    <property type="entry name" value="RING/U-box"/>
    <property type="match status" value="1"/>
</dbReference>
<dbReference type="InterPro" id="IPR050143">
    <property type="entry name" value="TRIM/RBCC"/>
</dbReference>
<proteinExistence type="predicted"/>
<name>A0A9D3XLP8_9SAUR</name>
<dbReference type="SMART" id="SM00336">
    <property type="entry name" value="BBOX"/>
    <property type="match status" value="1"/>
</dbReference>
<dbReference type="EMBL" id="JAHDVG010000466">
    <property type="protein sequence ID" value="KAH1182914.1"/>
    <property type="molecule type" value="Genomic_DNA"/>
</dbReference>
<evidence type="ECO:0000256" key="1">
    <source>
        <dbReference type="ARBA" id="ARBA00022723"/>
    </source>
</evidence>
<dbReference type="InterPro" id="IPR017907">
    <property type="entry name" value="Znf_RING_CS"/>
</dbReference>
<dbReference type="PROSITE" id="PS50089">
    <property type="entry name" value="ZF_RING_2"/>
    <property type="match status" value="1"/>
</dbReference>
<keyword evidence="8" id="KW-1185">Reference proteome</keyword>
<evidence type="ECO:0000259" key="6">
    <source>
        <dbReference type="PROSITE" id="PS50119"/>
    </source>
</evidence>
<dbReference type="Gene3D" id="3.30.40.10">
    <property type="entry name" value="Zinc/RING finger domain, C3HC4 (zinc finger)"/>
    <property type="match status" value="1"/>
</dbReference>
<evidence type="ECO:0000256" key="2">
    <source>
        <dbReference type="ARBA" id="ARBA00022771"/>
    </source>
</evidence>
<keyword evidence="3" id="KW-0862">Zinc</keyword>
<evidence type="ECO:0000256" key="3">
    <source>
        <dbReference type="ARBA" id="ARBA00022833"/>
    </source>
</evidence>
<keyword evidence="1" id="KW-0479">Metal-binding</keyword>
<dbReference type="GO" id="GO:0008270">
    <property type="term" value="F:zinc ion binding"/>
    <property type="evidence" value="ECO:0007669"/>
    <property type="project" value="UniProtKB-KW"/>
</dbReference>
<dbReference type="PROSITE" id="PS00518">
    <property type="entry name" value="ZF_RING_1"/>
    <property type="match status" value="1"/>
</dbReference>
<evidence type="ECO:0000313" key="7">
    <source>
        <dbReference type="EMBL" id="KAH1182914.1"/>
    </source>
</evidence>
<keyword evidence="2 4" id="KW-0863">Zinc-finger</keyword>
<sequence>MAAAQDALEGLRAQCICSLCGDYLNNPVIIHCGHNFCRGCITRCWEQFRDRFPCPLCRAESPEIRLRPNRQLRNAADLLIEQRSVQPRGSWAGDRLCELHGERLNLFCVEDHTPICVICRASRAHGSHPAVPIEEASQGFQ</sequence>
<dbReference type="InterPro" id="IPR000315">
    <property type="entry name" value="Znf_B-box"/>
</dbReference>
<reference evidence="7" key="1">
    <citation type="submission" date="2021-09" db="EMBL/GenBank/DDBJ databases">
        <title>The genome of Mauremys mutica provides insights into the evolution of semi-aquatic lifestyle.</title>
        <authorList>
            <person name="Gong S."/>
            <person name="Gao Y."/>
        </authorList>
    </citation>
    <scope>NUCLEOTIDE SEQUENCE</scope>
    <source>
        <strain evidence="7">MM-2020</strain>
        <tissue evidence="7">Muscle</tissue>
    </source>
</reference>
<feature type="non-terminal residue" evidence="7">
    <location>
        <position position="141"/>
    </location>
</feature>
<dbReference type="PANTHER" id="PTHR24103">
    <property type="entry name" value="E3 UBIQUITIN-PROTEIN LIGASE TRIM"/>
    <property type="match status" value="1"/>
</dbReference>
<dbReference type="Pfam" id="PF00643">
    <property type="entry name" value="zf-B_box"/>
    <property type="match status" value="1"/>
</dbReference>
<feature type="domain" description="B box-type" evidence="6">
    <location>
        <begin position="92"/>
        <end position="133"/>
    </location>
</feature>
<dbReference type="SUPFAM" id="SSF57845">
    <property type="entry name" value="B-box zinc-binding domain"/>
    <property type="match status" value="1"/>
</dbReference>
<dbReference type="InterPro" id="IPR001841">
    <property type="entry name" value="Znf_RING"/>
</dbReference>
<dbReference type="Gene3D" id="3.30.160.60">
    <property type="entry name" value="Classic Zinc Finger"/>
    <property type="match status" value="1"/>
</dbReference>
<evidence type="ECO:0000259" key="5">
    <source>
        <dbReference type="PROSITE" id="PS50089"/>
    </source>
</evidence>
<dbReference type="Pfam" id="PF15227">
    <property type="entry name" value="zf-C3HC4_4"/>
    <property type="match status" value="1"/>
</dbReference>
<comment type="caution">
    <text evidence="7">The sequence shown here is derived from an EMBL/GenBank/DDBJ whole genome shotgun (WGS) entry which is preliminary data.</text>
</comment>
<organism evidence="7 8">
    <name type="scientific">Mauremys mutica</name>
    <name type="common">yellowpond turtle</name>
    <dbReference type="NCBI Taxonomy" id="74926"/>
    <lineage>
        <taxon>Eukaryota</taxon>
        <taxon>Metazoa</taxon>
        <taxon>Chordata</taxon>
        <taxon>Craniata</taxon>
        <taxon>Vertebrata</taxon>
        <taxon>Euteleostomi</taxon>
        <taxon>Archelosauria</taxon>
        <taxon>Testudinata</taxon>
        <taxon>Testudines</taxon>
        <taxon>Cryptodira</taxon>
        <taxon>Durocryptodira</taxon>
        <taxon>Testudinoidea</taxon>
        <taxon>Geoemydidae</taxon>
        <taxon>Geoemydinae</taxon>
        <taxon>Mauremys</taxon>
    </lineage>
</organism>
<dbReference type="Proteomes" id="UP000827986">
    <property type="component" value="Unassembled WGS sequence"/>
</dbReference>
<dbReference type="PROSITE" id="PS50119">
    <property type="entry name" value="ZF_BBOX"/>
    <property type="match status" value="1"/>
</dbReference>
<feature type="domain" description="RING-type" evidence="5">
    <location>
        <begin position="17"/>
        <end position="58"/>
    </location>
</feature>
<evidence type="ECO:0000256" key="4">
    <source>
        <dbReference type="PROSITE-ProRule" id="PRU00024"/>
    </source>
</evidence>
<protein>
    <submittedName>
        <fullName evidence="7">Uncharacterized protein</fullName>
    </submittedName>
</protein>
<dbReference type="AlphaFoldDB" id="A0A9D3XLP8"/>
<evidence type="ECO:0000313" key="8">
    <source>
        <dbReference type="Proteomes" id="UP000827986"/>
    </source>
</evidence>
<gene>
    <name evidence="7" type="ORF">KIL84_004406</name>
</gene>
<dbReference type="InterPro" id="IPR013083">
    <property type="entry name" value="Znf_RING/FYVE/PHD"/>
</dbReference>